<dbReference type="RefSeq" id="WP_281242579.1">
    <property type="nucleotide sequence ID" value="NZ_FNAP01000022.1"/>
</dbReference>
<evidence type="ECO:0000256" key="1">
    <source>
        <dbReference type="SAM" id="Phobius"/>
    </source>
</evidence>
<dbReference type="EMBL" id="FNAP01000022">
    <property type="protein sequence ID" value="SDF00629.1"/>
    <property type="molecule type" value="Genomic_DNA"/>
</dbReference>
<sequence length="42" mass="4301">MPNSNSNRPDDKASKIAKAAWICIQVAAAIATLTGCPANVGM</sequence>
<evidence type="ECO:0000313" key="3">
    <source>
        <dbReference type="Proteomes" id="UP000199412"/>
    </source>
</evidence>
<name>A0A1G7HKV2_9PROT</name>
<dbReference type="Proteomes" id="UP000199412">
    <property type="component" value="Unassembled WGS sequence"/>
</dbReference>
<keyword evidence="1" id="KW-0472">Membrane</keyword>
<dbReference type="AlphaFoldDB" id="A0A1G7HKV2"/>
<keyword evidence="1" id="KW-1133">Transmembrane helix</keyword>
<organism evidence="2 3">
    <name type="scientific">Rhodospira trueperi</name>
    <dbReference type="NCBI Taxonomy" id="69960"/>
    <lineage>
        <taxon>Bacteria</taxon>
        <taxon>Pseudomonadati</taxon>
        <taxon>Pseudomonadota</taxon>
        <taxon>Alphaproteobacteria</taxon>
        <taxon>Rhodospirillales</taxon>
        <taxon>Rhodospirillaceae</taxon>
        <taxon>Rhodospira</taxon>
    </lineage>
</organism>
<keyword evidence="1" id="KW-0812">Transmembrane</keyword>
<accession>A0A1G7HKV2</accession>
<reference evidence="2 3" key="1">
    <citation type="submission" date="2016-10" db="EMBL/GenBank/DDBJ databases">
        <authorList>
            <person name="de Groot N.N."/>
        </authorList>
    </citation>
    <scope>NUCLEOTIDE SEQUENCE [LARGE SCALE GENOMIC DNA]</scope>
    <source>
        <strain evidence="2 3">ATCC 700224</strain>
    </source>
</reference>
<proteinExistence type="predicted"/>
<feature type="transmembrane region" description="Helical" evidence="1">
    <location>
        <begin position="20"/>
        <end position="40"/>
    </location>
</feature>
<evidence type="ECO:0000313" key="2">
    <source>
        <dbReference type="EMBL" id="SDF00629.1"/>
    </source>
</evidence>
<protein>
    <submittedName>
        <fullName evidence="2">Uncharacterized protein</fullName>
    </submittedName>
</protein>
<keyword evidence="3" id="KW-1185">Reference proteome</keyword>
<gene>
    <name evidence="2" type="ORF">SAMN05421720_1228</name>
</gene>